<evidence type="ECO:0000313" key="2">
    <source>
        <dbReference type="EMBL" id="MBB5348381.1"/>
    </source>
</evidence>
<protein>
    <recommendedName>
        <fullName evidence="1">DUF6094 domain-containing protein</fullName>
    </recommendedName>
</protein>
<organism evidence="2 3">
    <name type="scientific">Desulfoprunum benzoelyticum</name>
    <dbReference type="NCBI Taxonomy" id="1506996"/>
    <lineage>
        <taxon>Bacteria</taxon>
        <taxon>Pseudomonadati</taxon>
        <taxon>Thermodesulfobacteriota</taxon>
        <taxon>Desulfobulbia</taxon>
        <taxon>Desulfobulbales</taxon>
        <taxon>Desulfobulbaceae</taxon>
        <taxon>Desulfoprunum</taxon>
    </lineage>
</organism>
<evidence type="ECO:0000259" key="1">
    <source>
        <dbReference type="Pfam" id="PF19587"/>
    </source>
</evidence>
<dbReference type="EMBL" id="JACHEO010000011">
    <property type="protein sequence ID" value="MBB5348381.1"/>
    <property type="molecule type" value="Genomic_DNA"/>
</dbReference>
<keyword evidence="3" id="KW-1185">Reference proteome</keyword>
<feature type="domain" description="DUF6094" evidence="1">
    <location>
        <begin position="68"/>
        <end position="249"/>
    </location>
</feature>
<dbReference type="InterPro" id="IPR046076">
    <property type="entry name" value="DUF6094"/>
</dbReference>
<comment type="caution">
    <text evidence="2">The sequence shown here is derived from an EMBL/GenBank/DDBJ whole genome shotgun (WGS) entry which is preliminary data.</text>
</comment>
<dbReference type="Gene3D" id="3.40.50.150">
    <property type="entry name" value="Vaccinia Virus protein VP39"/>
    <property type="match status" value="1"/>
</dbReference>
<dbReference type="InterPro" id="IPR029063">
    <property type="entry name" value="SAM-dependent_MTases_sf"/>
</dbReference>
<dbReference type="AlphaFoldDB" id="A0A840V5P4"/>
<dbReference type="SUPFAM" id="SSF53335">
    <property type="entry name" value="S-adenosyl-L-methionine-dependent methyltransferases"/>
    <property type="match status" value="1"/>
</dbReference>
<dbReference type="CDD" id="cd02440">
    <property type="entry name" value="AdoMet_MTases"/>
    <property type="match status" value="1"/>
</dbReference>
<dbReference type="PRINTS" id="PR00507">
    <property type="entry name" value="N12N6MTFRASE"/>
</dbReference>
<dbReference type="RefSeq" id="WP_183351064.1">
    <property type="nucleotide sequence ID" value="NZ_JACHEO010000011.1"/>
</dbReference>
<reference evidence="2 3" key="1">
    <citation type="submission" date="2020-08" db="EMBL/GenBank/DDBJ databases">
        <title>Genomic Encyclopedia of Type Strains, Phase IV (KMG-IV): sequencing the most valuable type-strain genomes for metagenomic binning, comparative biology and taxonomic classification.</title>
        <authorList>
            <person name="Goeker M."/>
        </authorList>
    </citation>
    <scope>NUCLEOTIDE SEQUENCE [LARGE SCALE GENOMIC DNA]</scope>
    <source>
        <strain evidence="2 3">DSM 28570</strain>
    </source>
</reference>
<sequence length="413" mass="46111">MATGMLAAFRRTVIPPNHPCRKMFLSNRLHQPQEKDNERSEKIPAACAITCNLRAGIFIFFTLSGGKTMARLASQAKAGFYPTPDKVCDLLKTKISFEDGARLLDPCCGEGKTLSNLAQQSMALTTYGIELDHQRAQRAKSRLTKVLWGDGLTEMKISPHSFGLLYLNPPYDTAINQDGKSQRLEAQFLRRYLGTLQQGGYLVLIIPYYILKHCAKPLARYFKIQVLGFPEDEFLPFKQCIVVGRKQLLAPREQAIQIESHLVELSDMDPDEFMDSVFTLEDMAPIIVPVTSKPLLNFTANKTDPLEAIPLVRKVGVLKNLLEDLTPKKNTEIRPLTPLENGHLALMLAGGYMNGAIEKDGRQLVIKGVVRKSEKVISVHENESGEGTITTRDQYTPTVKVIDMQAAELLNVQ</sequence>
<dbReference type="Pfam" id="PF19587">
    <property type="entry name" value="DUF6094"/>
    <property type="match status" value="1"/>
</dbReference>
<evidence type="ECO:0000313" key="3">
    <source>
        <dbReference type="Proteomes" id="UP000539642"/>
    </source>
</evidence>
<gene>
    <name evidence="2" type="ORF">HNQ81_002116</name>
</gene>
<accession>A0A840V5P4</accession>
<dbReference type="Proteomes" id="UP000539642">
    <property type="component" value="Unassembled WGS sequence"/>
</dbReference>
<proteinExistence type="predicted"/>
<name>A0A840V5P4_9BACT</name>